<dbReference type="SMART" id="SM00530">
    <property type="entry name" value="HTH_XRE"/>
    <property type="match status" value="1"/>
</dbReference>
<dbReference type="Gene3D" id="1.10.260.40">
    <property type="entry name" value="lambda repressor-like DNA-binding domains"/>
    <property type="match status" value="1"/>
</dbReference>
<protein>
    <submittedName>
        <fullName evidence="3">Addiction module antidote protein, HigA family</fullName>
    </submittedName>
</protein>
<dbReference type="EMBL" id="CP023009">
    <property type="protein sequence ID" value="AXW86774.1"/>
    <property type="molecule type" value="Genomic_DNA"/>
</dbReference>
<dbReference type="InterPro" id="IPR013430">
    <property type="entry name" value="Toxin_antidote_HigA"/>
</dbReference>
<feature type="domain" description="HTH cro/C1-type" evidence="2">
    <location>
        <begin position="15"/>
        <end position="64"/>
    </location>
</feature>
<keyword evidence="4" id="KW-1185">Reference proteome</keyword>
<dbReference type="PANTHER" id="PTHR36924">
    <property type="entry name" value="ANTITOXIN HIGA-1"/>
    <property type="match status" value="1"/>
</dbReference>
<evidence type="ECO:0000313" key="3">
    <source>
        <dbReference type="EMBL" id="AXW86774.1"/>
    </source>
</evidence>
<dbReference type="SUPFAM" id="SSF47413">
    <property type="entry name" value="lambda repressor-like DNA-binding domains"/>
    <property type="match status" value="1"/>
</dbReference>
<keyword evidence="1" id="KW-0238">DNA-binding</keyword>
<evidence type="ECO:0000259" key="2">
    <source>
        <dbReference type="PROSITE" id="PS50943"/>
    </source>
</evidence>
<accession>A0AAD0SF89</accession>
<dbReference type="InterPro" id="IPR010982">
    <property type="entry name" value="Lambda_DNA-bd_dom_sf"/>
</dbReference>
<evidence type="ECO:0000313" key="4">
    <source>
        <dbReference type="Proteomes" id="UP000263881"/>
    </source>
</evidence>
<dbReference type="RefSeq" id="WP_094118904.1">
    <property type="nucleotide sequence ID" value="NZ_CP023009.1"/>
</dbReference>
<dbReference type="AlphaFoldDB" id="A0AAD0SF89"/>
<dbReference type="Proteomes" id="UP000263881">
    <property type="component" value="Chromosome"/>
</dbReference>
<name>A0AAD0SF89_9GAMM</name>
<dbReference type="GO" id="GO:0003677">
    <property type="term" value="F:DNA binding"/>
    <property type="evidence" value="ECO:0007669"/>
    <property type="project" value="UniProtKB-KW"/>
</dbReference>
<gene>
    <name evidence="3" type="primary">higA</name>
    <name evidence="3" type="ORF">CKQ53_07080</name>
</gene>
<dbReference type="PROSITE" id="PS50943">
    <property type="entry name" value="HTH_CROC1"/>
    <property type="match status" value="1"/>
</dbReference>
<dbReference type="CDD" id="cd00093">
    <property type="entry name" value="HTH_XRE"/>
    <property type="match status" value="1"/>
</dbReference>
<dbReference type="InterPro" id="IPR001387">
    <property type="entry name" value="Cro/C1-type_HTH"/>
</dbReference>
<dbReference type="KEGG" id="lbq:CKQ53_07080"/>
<evidence type="ECO:0000256" key="1">
    <source>
        <dbReference type="ARBA" id="ARBA00023125"/>
    </source>
</evidence>
<dbReference type="NCBIfam" id="TIGR02607">
    <property type="entry name" value="antidote_HigA"/>
    <property type="match status" value="1"/>
</dbReference>
<dbReference type="Pfam" id="PF01381">
    <property type="entry name" value="HTH_3"/>
    <property type="match status" value="1"/>
</dbReference>
<dbReference type="PANTHER" id="PTHR36924:SF1">
    <property type="entry name" value="ANTITOXIN HIGA-1"/>
    <property type="match status" value="1"/>
</dbReference>
<reference evidence="3 4" key="1">
    <citation type="submission" date="2017-08" db="EMBL/GenBank/DDBJ databases">
        <title>Comparative genomics of bacteria isolated from necrotic lesions of AOD affected trees.</title>
        <authorList>
            <person name="Doonan J."/>
            <person name="Denman S."/>
            <person name="McDonald J.E."/>
        </authorList>
    </citation>
    <scope>NUCLEOTIDE SEQUENCE [LARGE SCALE GENOMIC DNA]</scope>
    <source>
        <strain evidence="3 4">477</strain>
    </source>
</reference>
<organism evidence="3 4">
    <name type="scientific">Lonsdalea britannica</name>
    <dbReference type="NCBI Taxonomy" id="1082704"/>
    <lineage>
        <taxon>Bacteria</taxon>
        <taxon>Pseudomonadati</taxon>
        <taxon>Pseudomonadota</taxon>
        <taxon>Gammaproteobacteria</taxon>
        <taxon>Enterobacterales</taxon>
        <taxon>Pectobacteriaceae</taxon>
        <taxon>Lonsdalea</taxon>
    </lineage>
</organism>
<proteinExistence type="predicted"/>
<sequence length="105" mass="12046">MKIEHPGKSLLFKLEQCGLSASELARKIGVPKNRITTIINGKRSITGDTALRLAHFFQSPPEYWLKLQLYFDLNEAKVKSEEEIQILPKFHMAESNRMSKDTNND</sequence>